<dbReference type="AlphaFoldDB" id="A0A0T5PEV6"/>
<accession>A0A0T5PEV6</accession>
<proteinExistence type="predicted"/>
<comment type="caution">
    <text evidence="2">The sequence shown here is derived from an EMBL/GenBank/DDBJ whole genome shotgun (WGS) entry which is preliminary data.</text>
</comment>
<dbReference type="EMBL" id="LAXI01000001">
    <property type="protein sequence ID" value="KRS19454.1"/>
    <property type="molecule type" value="Genomic_DNA"/>
</dbReference>
<dbReference type="STRING" id="540747.SAMN04488031_102431"/>
<gene>
    <name evidence="2" type="ORF">XM52_01005</name>
</gene>
<name>A0A0T5PEV6_9RHOB</name>
<reference evidence="2 3" key="1">
    <citation type="submission" date="2015-04" db="EMBL/GenBank/DDBJ databases">
        <title>The draft genome sequence of Roseovarius indicus B108T.</title>
        <authorList>
            <person name="Li G."/>
            <person name="Lai Q."/>
            <person name="Shao Z."/>
            <person name="Yan P."/>
        </authorList>
    </citation>
    <scope>NUCLEOTIDE SEQUENCE [LARGE SCALE GENOMIC DNA]</scope>
    <source>
        <strain evidence="2 3">B108</strain>
    </source>
</reference>
<dbReference type="Proteomes" id="UP000051401">
    <property type="component" value="Unassembled WGS sequence"/>
</dbReference>
<organism evidence="2 3">
    <name type="scientific">Roseovarius indicus</name>
    <dbReference type="NCBI Taxonomy" id="540747"/>
    <lineage>
        <taxon>Bacteria</taxon>
        <taxon>Pseudomonadati</taxon>
        <taxon>Pseudomonadota</taxon>
        <taxon>Alphaproteobacteria</taxon>
        <taxon>Rhodobacterales</taxon>
        <taxon>Roseobacteraceae</taxon>
        <taxon>Roseovarius</taxon>
    </lineage>
</organism>
<dbReference type="PATRIC" id="fig|540747.5.peg.203"/>
<keyword evidence="1" id="KW-0732">Signal</keyword>
<keyword evidence="3" id="KW-1185">Reference proteome</keyword>
<evidence type="ECO:0000313" key="2">
    <source>
        <dbReference type="EMBL" id="KRS19454.1"/>
    </source>
</evidence>
<evidence type="ECO:0000313" key="3">
    <source>
        <dbReference type="Proteomes" id="UP000051401"/>
    </source>
</evidence>
<sequence>MMKNRICAIVLTAALAAMGGTASAQCNPEVRDCPGPQPDTTTKPVEISLAPEVRWIESGKLSDAPKRAGYGRLSFQLVNPNTEQPLNVDLTPGDREFADRTFLGWLGNFFSDTEQTYMLSVEVVDVVDGEVKVIHRRPVYAYTSRESFSSISDNQMIDFGGDIGFFFKNEDSRRVRLVLHRAATTDAISDDVRALFALGNAGGEPFDNAETGEKVSLASLNSLVFGSNAGRVGAAIDMIDKVLGSFEQEQTITAGRTLRRAAKGNTYRIYADFYPRNARTVQERANHLQLQVSLDYYPSILLTSAEPTFNDIRDSEIHVNGDVVQPLDYFVQTNPATKAAWADVGSDRHDTKRVCDSIADALNGRLVGADVPIAISAMLYAKQADFSEGWDEDICFGPDKAVFDDPAFRKYRFVPLQAEIALTDERIRSDDMLVLPDGLSGVLKIPAVRETVHNTGSPYRAALRRVTDNGERRVTLCDETGLFDSVPCNGGANATPYTADALLHRLAREVDLLEVDGTAVGIGCFTYPADEGGDAAVNDLGSIAVIGNRTVEFLWQFKNRDGQPILDGLTISHPSAERSAIYEANRGGGCGATAVQNRIWAFNGETEGA</sequence>
<feature type="chain" id="PRO_5006664571" evidence="1">
    <location>
        <begin position="25"/>
        <end position="609"/>
    </location>
</feature>
<protein>
    <submittedName>
        <fullName evidence="2">Uncharacterized protein</fullName>
    </submittedName>
</protein>
<evidence type="ECO:0000256" key="1">
    <source>
        <dbReference type="SAM" id="SignalP"/>
    </source>
</evidence>
<feature type="signal peptide" evidence="1">
    <location>
        <begin position="1"/>
        <end position="24"/>
    </location>
</feature>